<name>A0AAE9EQ71_CAEBR</name>
<accession>A0AAE9EQ71</accession>
<sequence>MSMRSVLFLLVSSVVVWGRQFVLLDPDDSDIEETASNISDLELRARSLRLAKFRKWLKYDVDCDFISRHELEVKISQGKCPFQPEIQKTTTTTKAPKSIFFKRKRKPIPAKDKSLFSHENKETVVRAIVGNNKMQEMDLTPITLPELSLISGSMVTFECDQENRKKNGKKKEEVEFVEWFVNGKRIDPSWFDWRVSVSIDGKLGVWPIGVDDSGHFECLADGQLKSSVTVKVIPVSTVLISGLFNYLFVCAVFAVATTSIGCLLGNRNQEKKEVEVDRMEDFLAENVFKTDQMAKERVAKLIEQQGMVDEQHLIENKAKSNRSTIMILLQKPQMKNLKNQNANNTTSTDTGTEGTSTGKSSDTNVTTTGTTTGTTTVETELGTTVMKTDEEQIGASQGEALPDEESEEDEEVGAGASSNGSTGTSNASKGTSKGNKTKKASKDKKNRKTTKKSAGNGKKNVKQASKPKEAAKGAVKNTKKKTVSKPAPKKKR</sequence>
<evidence type="ECO:0000256" key="3">
    <source>
        <dbReference type="SAM" id="SignalP"/>
    </source>
</evidence>
<dbReference type="EMBL" id="CP092623">
    <property type="protein sequence ID" value="UMM28987.1"/>
    <property type="molecule type" value="Genomic_DNA"/>
</dbReference>
<feature type="chain" id="PRO_5042146422" description="Ig-like domain-containing protein" evidence="3">
    <location>
        <begin position="19"/>
        <end position="492"/>
    </location>
</feature>
<feature type="compositionally biased region" description="Low complexity" evidence="1">
    <location>
        <begin position="345"/>
        <end position="385"/>
    </location>
</feature>
<evidence type="ECO:0000313" key="5">
    <source>
        <dbReference type="Proteomes" id="UP000829354"/>
    </source>
</evidence>
<evidence type="ECO:0008006" key="6">
    <source>
        <dbReference type="Google" id="ProtNLM"/>
    </source>
</evidence>
<keyword evidence="2" id="KW-0472">Membrane</keyword>
<feature type="compositionally biased region" description="Basic residues" evidence="1">
    <location>
        <begin position="477"/>
        <end position="492"/>
    </location>
</feature>
<feature type="region of interest" description="Disordered" evidence="1">
    <location>
        <begin position="332"/>
        <end position="492"/>
    </location>
</feature>
<evidence type="ECO:0000256" key="1">
    <source>
        <dbReference type="SAM" id="MobiDB-lite"/>
    </source>
</evidence>
<feature type="compositionally biased region" description="Acidic residues" evidence="1">
    <location>
        <begin position="401"/>
        <end position="412"/>
    </location>
</feature>
<dbReference type="InterPro" id="IPR036179">
    <property type="entry name" value="Ig-like_dom_sf"/>
</dbReference>
<proteinExistence type="predicted"/>
<dbReference type="SUPFAM" id="SSF48726">
    <property type="entry name" value="Immunoglobulin"/>
    <property type="match status" value="1"/>
</dbReference>
<dbReference type="CDD" id="cd00096">
    <property type="entry name" value="Ig"/>
    <property type="match status" value="1"/>
</dbReference>
<gene>
    <name evidence="4" type="ORF">L5515_011570</name>
</gene>
<feature type="transmembrane region" description="Helical" evidence="2">
    <location>
        <begin position="243"/>
        <end position="264"/>
    </location>
</feature>
<protein>
    <recommendedName>
        <fullName evidence="6">Ig-like domain-containing protein</fullName>
    </recommendedName>
</protein>
<dbReference type="Gene3D" id="2.60.40.10">
    <property type="entry name" value="Immunoglobulins"/>
    <property type="match status" value="1"/>
</dbReference>
<evidence type="ECO:0000313" key="4">
    <source>
        <dbReference type="EMBL" id="UMM28987.1"/>
    </source>
</evidence>
<keyword evidence="2" id="KW-0812">Transmembrane</keyword>
<dbReference type="InterPro" id="IPR013783">
    <property type="entry name" value="Ig-like_fold"/>
</dbReference>
<feature type="signal peptide" evidence="3">
    <location>
        <begin position="1"/>
        <end position="18"/>
    </location>
</feature>
<reference evidence="4 5" key="1">
    <citation type="submission" date="2022-04" db="EMBL/GenBank/DDBJ databases">
        <title>Chromosome-level reference genomes for two strains of Caenorhabditis briggsae: an improved platform for comparative genomics.</title>
        <authorList>
            <person name="Stevens L."/>
            <person name="Andersen E."/>
        </authorList>
    </citation>
    <scope>NUCLEOTIDE SEQUENCE [LARGE SCALE GENOMIC DNA]</scope>
    <source>
        <strain evidence="4">VX34</strain>
        <tissue evidence="4">Whole-organism</tissue>
    </source>
</reference>
<feature type="compositionally biased region" description="Basic residues" evidence="1">
    <location>
        <begin position="435"/>
        <end position="451"/>
    </location>
</feature>
<keyword evidence="2" id="KW-1133">Transmembrane helix</keyword>
<keyword evidence="5" id="KW-1185">Reference proteome</keyword>
<organism evidence="4 5">
    <name type="scientific">Caenorhabditis briggsae</name>
    <dbReference type="NCBI Taxonomy" id="6238"/>
    <lineage>
        <taxon>Eukaryota</taxon>
        <taxon>Metazoa</taxon>
        <taxon>Ecdysozoa</taxon>
        <taxon>Nematoda</taxon>
        <taxon>Chromadorea</taxon>
        <taxon>Rhabditida</taxon>
        <taxon>Rhabditina</taxon>
        <taxon>Rhabditomorpha</taxon>
        <taxon>Rhabditoidea</taxon>
        <taxon>Rhabditidae</taxon>
        <taxon>Peloderinae</taxon>
        <taxon>Caenorhabditis</taxon>
    </lineage>
</organism>
<dbReference type="Proteomes" id="UP000829354">
    <property type="component" value="Chromosome IV"/>
</dbReference>
<dbReference type="AlphaFoldDB" id="A0AAE9EQ71"/>
<evidence type="ECO:0000256" key="2">
    <source>
        <dbReference type="SAM" id="Phobius"/>
    </source>
</evidence>
<keyword evidence="3" id="KW-0732">Signal</keyword>
<feature type="compositionally biased region" description="Low complexity" evidence="1">
    <location>
        <begin position="413"/>
        <end position="434"/>
    </location>
</feature>